<keyword evidence="4 8" id="KW-0028">Amino-acid biosynthesis</keyword>
<gene>
    <name evidence="10" type="primary">aroG</name>
    <name evidence="10" type="ORF">GCM10008090_32570</name>
</gene>
<dbReference type="GO" id="GO:0042802">
    <property type="term" value="F:identical protein binding"/>
    <property type="evidence" value="ECO:0007669"/>
    <property type="project" value="UniProtKB-ARBA"/>
</dbReference>
<evidence type="ECO:0000256" key="6">
    <source>
        <dbReference type="ARBA" id="ARBA00023141"/>
    </source>
</evidence>
<proteinExistence type="inferred from homology"/>
<dbReference type="PANTHER" id="PTHR21225:SF6">
    <property type="entry name" value="PHOSPHO-2-DEHYDRO-3-DEOXYHEPTONATE ALDOLASE, TRP-SENSITIVE"/>
    <property type="match status" value="1"/>
</dbReference>
<dbReference type="InterPro" id="IPR006219">
    <property type="entry name" value="DAHP_synth_1"/>
</dbReference>
<dbReference type="PANTHER" id="PTHR21225">
    <property type="entry name" value="PHOSPHO-2-DEHYDRO-3-DEOXYHEPTONATE ALDOLASE DAHP SYNTHETASE"/>
    <property type="match status" value="1"/>
</dbReference>
<dbReference type="SUPFAM" id="SSF51569">
    <property type="entry name" value="Aldolase"/>
    <property type="match status" value="1"/>
</dbReference>
<sequence>MTITTNRRILAIDPICSPSELVERFPSSDAVAELVQATRNRISDILHKRDDRLLVITGPCSVHDPKSALEYAERLAPLRAQYANSLELVMRVYFEKPRTTIGWKGLINDPDLNQSYNVDKGLAVARKVLLDINSLGIPAACEFLDAVTGQYYADLVSWGAIGARTTESQVHRELASGLSCPIGFKNGTKGDVDIAADAVIAARAQHIFLSPTELGTTAQFTTAGNDDGHIILRGGSQPNYDEQSVADAVTMLQDRGIDTGIMIDFSHANSQKQYQNQLRVGTDVANQIADGNTNIVSCMIESHLIEGKQPIAPADQLVYGQSITDACIGFAQTETLLQTLSEAVLERRRK</sequence>
<dbReference type="GO" id="GO:0008652">
    <property type="term" value="P:amino acid biosynthetic process"/>
    <property type="evidence" value="ECO:0007669"/>
    <property type="project" value="UniProtKB-KW"/>
</dbReference>
<name>A0A918VSZ5_9GAMM</name>
<dbReference type="Pfam" id="PF00793">
    <property type="entry name" value="DAHP_synth_1"/>
    <property type="match status" value="1"/>
</dbReference>
<keyword evidence="6 8" id="KW-0057">Aromatic amino acid biosynthesis</keyword>
<evidence type="ECO:0000256" key="3">
    <source>
        <dbReference type="ARBA" id="ARBA00007985"/>
    </source>
</evidence>
<evidence type="ECO:0000256" key="2">
    <source>
        <dbReference type="ARBA" id="ARBA00004688"/>
    </source>
</evidence>
<dbReference type="Proteomes" id="UP000614811">
    <property type="component" value="Unassembled WGS sequence"/>
</dbReference>
<evidence type="ECO:0000256" key="5">
    <source>
        <dbReference type="ARBA" id="ARBA00022679"/>
    </source>
</evidence>
<dbReference type="InterPro" id="IPR013785">
    <property type="entry name" value="Aldolase_TIM"/>
</dbReference>
<comment type="pathway">
    <text evidence="2 8">Metabolic intermediate biosynthesis; chorismate biosynthesis; chorismate from D-erythrose 4-phosphate and phosphoenolpyruvate: step 1/7.</text>
</comment>
<comment type="function">
    <text evidence="1 8">Stereospecific condensation of phosphoenolpyruvate (PEP) and D-erythrose-4-phosphate (E4P) giving rise to 3-deoxy-D-arabino-heptulosonate-7-phosphate (DAHP).</text>
</comment>
<dbReference type="AlphaFoldDB" id="A0A918VSZ5"/>
<accession>A0A918VSZ5</accession>
<dbReference type="GO" id="GO:0005737">
    <property type="term" value="C:cytoplasm"/>
    <property type="evidence" value="ECO:0007669"/>
    <property type="project" value="TreeGrafter"/>
</dbReference>
<evidence type="ECO:0000313" key="11">
    <source>
        <dbReference type="Proteomes" id="UP000614811"/>
    </source>
</evidence>
<dbReference type="EMBL" id="BMXA01000008">
    <property type="protein sequence ID" value="GHA20155.1"/>
    <property type="molecule type" value="Genomic_DNA"/>
</dbReference>
<dbReference type="InterPro" id="IPR006218">
    <property type="entry name" value="DAHP1/KDSA"/>
</dbReference>
<dbReference type="EC" id="2.5.1.54" evidence="8"/>
<evidence type="ECO:0000256" key="1">
    <source>
        <dbReference type="ARBA" id="ARBA00003726"/>
    </source>
</evidence>
<keyword evidence="5 8" id="KW-0808">Transferase</keyword>
<organism evidence="10 11">
    <name type="scientific">Arenicella chitinivorans</name>
    <dbReference type="NCBI Taxonomy" id="1329800"/>
    <lineage>
        <taxon>Bacteria</taxon>
        <taxon>Pseudomonadati</taxon>
        <taxon>Pseudomonadota</taxon>
        <taxon>Gammaproteobacteria</taxon>
        <taxon>Arenicellales</taxon>
        <taxon>Arenicellaceae</taxon>
        <taxon>Arenicella</taxon>
    </lineage>
</organism>
<feature type="domain" description="DAHP synthetase I/KDSA" evidence="9">
    <location>
        <begin position="44"/>
        <end position="336"/>
    </location>
</feature>
<dbReference type="PIRSF" id="PIRSF001361">
    <property type="entry name" value="DAHP_synthase"/>
    <property type="match status" value="1"/>
</dbReference>
<comment type="similarity">
    <text evidence="3 8">Belongs to the class-I DAHP synthase family.</text>
</comment>
<dbReference type="FunFam" id="3.20.20.70:FF:000005">
    <property type="entry name" value="Phospho-2-dehydro-3-deoxyheptonate aldolase"/>
    <property type="match status" value="1"/>
</dbReference>
<dbReference type="NCBIfam" id="NF009396">
    <property type="entry name" value="PRK12756.1"/>
    <property type="match status" value="1"/>
</dbReference>
<dbReference type="Gene3D" id="3.20.20.70">
    <property type="entry name" value="Aldolase class I"/>
    <property type="match status" value="1"/>
</dbReference>
<comment type="caution">
    <text evidence="10">The sequence shown here is derived from an EMBL/GenBank/DDBJ whole genome shotgun (WGS) entry which is preliminary data.</text>
</comment>
<dbReference type="GO" id="GO:0003849">
    <property type="term" value="F:3-deoxy-7-phosphoheptulonate synthase activity"/>
    <property type="evidence" value="ECO:0007669"/>
    <property type="project" value="UniProtKB-EC"/>
</dbReference>
<reference evidence="10" key="1">
    <citation type="journal article" date="2014" name="Int. J. Syst. Evol. Microbiol.">
        <title>Complete genome sequence of Corynebacterium casei LMG S-19264T (=DSM 44701T), isolated from a smear-ripened cheese.</title>
        <authorList>
            <consortium name="US DOE Joint Genome Institute (JGI-PGF)"/>
            <person name="Walter F."/>
            <person name="Albersmeier A."/>
            <person name="Kalinowski J."/>
            <person name="Ruckert C."/>
        </authorList>
    </citation>
    <scope>NUCLEOTIDE SEQUENCE</scope>
    <source>
        <strain evidence="10">KCTC 12711</strain>
    </source>
</reference>
<dbReference type="GO" id="GO:0009073">
    <property type="term" value="P:aromatic amino acid family biosynthetic process"/>
    <property type="evidence" value="ECO:0007669"/>
    <property type="project" value="UniProtKB-KW"/>
</dbReference>
<evidence type="ECO:0000256" key="8">
    <source>
        <dbReference type="PIRNR" id="PIRNR001361"/>
    </source>
</evidence>
<dbReference type="RefSeq" id="WP_189402772.1">
    <property type="nucleotide sequence ID" value="NZ_BMXA01000008.1"/>
</dbReference>
<protein>
    <recommendedName>
        <fullName evidence="8">Phospho-2-dehydro-3-deoxyheptonate aldolase</fullName>
        <ecNumber evidence="8">2.5.1.54</ecNumber>
    </recommendedName>
</protein>
<dbReference type="NCBIfam" id="TIGR00034">
    <property type="entry name" value="aroFGH"/>
    <property type="match status" value="1"/>
</dbReference>
<keyword evidence="11" id="KW-1185">Reference proteome</keyword>
<evidence type="ECO:0000256" key="7">
    <source>
        <dbReference type="ARBA" id="ARBA00047508"/>
    </source>
</evidence>
<reference evidence="10" key="2">
    <citation type="submission" date="2020-09" db="EMBL/GenBank/DDBJ databases">
        <authorList>
            <person name="Sun Q."/>
            <person name="Kim S."/>
        </authorList>
    </citation>
    <scope>NUCLEOTIDE SEQUENCE</scope>
    <source>
        <strain evidence="10">KCTC 12711</strain>
    </source>
</reference>
<evidence type="ECO:0000259" key="9">
    <source>
        <dbReference type="Pfam" id="PF00793"/>
    </source>
</evidence>
<comment type="catalytic activity">
    <reaction evidence="7 8">
        <text>D-erythrose 4-phosphate + phosphoenolpyruvate + H2O = 7-phospho-2-dehydro-3-deoxy-D-arabino-heptonate + phosphate</text>
        <dbReference type="Rhea" id="RHEA:14717"/>
        <dbReference type="ChEBI" id="CHEBI:15377"/>
        <dbReference type="ChEBI" id="CHEBI:16897"/>
        <dbReference type="ChEBI" id="CHEBI:43474"/>
        <dbReference type="ChEBI" id="CHEBI:58394"/>
        <dbReference type="ChEBI" id="CHEBI:58702"/>
        <dbReference type="EC" id="2.5.1.54"/>
    </reaction>
</comment>
<evidence type="ECO:0000313" key="10">
    <source>
        <dbReference type="EMBL" id="GHA20155.1"/>
    </source>
</evidence>
<evidence type="ECO:0000256" key="4">
    <source>
        <dbReference type="ARBA" id="ARBA00022605"/>
    </source>
</evidence>
<dbReference type="NCBIfam" id="NF009395">
    <property type="entry name" value="PRK12755.1"/>
    <property type="match status" value="1"/>
</dbReference>